<feature type="active site" evidence="5">
    <location>
        <position position="129"/>
    </location>
</feature>
<evidence type="ECO:0000313" key="10">
    <source>
        <dbReference type="Proteomes" id="UP000013827"/>
    </source>
</evidence>
<dbReference type="eggNOG" id="KOG0171">
    <property type="taxonomic scope" value="Eukaryota"/>
</dbReference>
<evidence type="ECO:0000256" key="1">
    <source>
        <dbReference type="ARBA" id="ARBA00000677"/>
    </source>
</evidence>
<dbReference type="GO" id="GO:0009003">
    <property type="term" value="F:signal peptidase activity"/>
    <property type="evidence" value="ECO:0007669"/>
    <property type="project" value="UniProtKB-EC"/>
</dbReference>
<keyword evidence="6" id="KW-0812">Transmembrane</keyword>
<feature type="transmembrane region" description="Helical" evidence="6">
    <location>
        <begin position="12"/>
        <end position="36"/>
    </location>
</feature>
<dbReference type="InterPro" id="IPR019533">
    <property type="entry name" value="Peptidase_S26"/>
</dbReference>
<keyword evidence="6" id="KW-0472">Membrane</keyword>
<dbReference type="PANTHER" id="PTHR43390:SF1">
    <property type="entry name" value="CHLOROPLAST PROCESSING PEPTIDASE"/>
    <property type="match status" value="1"/>
</dbReference>
<keyword evidence="6" id="KW-0496">Mitochondrion</keyword>
<sequence length="345" mass="37728">MPDSSWRGRYLAVLLLPLIYGGLPAVGSAALAPAWASLRQPLRHRRVVAPLAAKLQHPSPKPIRRVKANSAARRTKARRPLGRGEGALAAAEVWRRRGEGFLRNFIPALGLFLWVRTCVVEPFFIPSQSMAPTLSPNDQIAVEKFSRLYVRARRRTTSAAPNATAAPTAAAARTRLIKRVIAVGGDTVRAGVLYLNGAPRYEPYALEAPTYSLPLTTVPAGAIFVLGDNRNVSVDSHVWGSLPIENIIGKAFYVLYPVDRQARDMTTTHTHISPHDTTRRHTTATHPSPRGGHAPPRLSAPQGFVDQFMQDLKLTGDTGAFIERLVPDIDPPPTSRPAGWSNRPR</sequence>
<dbReference type="Proteomes" id="UP000013827">
    <property type="component" value="Unassembled WGS sequence"/>
</dbReference>
<dbReference type="SUPFAM" id="SSF51306">
    <property type="entry name" value="LexA/Signal peptidase"/>
    <property type="match status" value="1"/>
</dbReference>
<keyword evidence="6" id="KW-0999">Mitochondrion inner membrane</keyword>
<dbReference type="PRINTS" id="PR00727">
    <property type="entry name" value="LEADERPTASE"/>
</dbReference>
<dbReference type="GO" id="GO:0005743">
    <property type="term" value="C:mitochondrial inner membrane"/>
    <property type="evidence" value="ECO:0007669"/>
    <property type="project" value="UniProtKB-SubCell"/>
</dbReference>
<comment type="subcellular location">
    <subcellularLocation>
        <location evidence="6">Mitochondrion inner membrane</location>
    </subcellularLocation>
</comment>
<keyword evidence="4 6" id="KW-0378">Hydrolase</keyword>
<dbReference type="RefSeq" id="XP_005780603.1">
    <property type="nucleotide sequence ID" value="XM_005780546.1"/>
</dbReference>
<dbReference type="PROSITE" id="PS00761">
    <property type="entry name" value="SPASE_I_3"/>
    <property type="match status" value="1"/>
</dbReference>
<dbReference type="Gene3D" id="2.10.109.10">
    <property type="entry name" value="Umud Fragment, subunit A"/>
    <property type="match status" value="1"/>
</dbReference>
<name>A0A0D3JXD9_EMIH1</name>
<evidence type="ECO:0000313" key="9">
    <source>
        <dbReference type="EnsemblProtists" id="EOD28174"/>
    </source>
</evidence>
<evidence type="ECO:0000256" key="6">
    <source>
        <dbReference type="RuleBase" id="RU362041"/>
    </source>
</evidence>
<comment type="similarity">
    <text evidence="2 6">Belongs to the peptidase S26 family.</text>
</comment>
<dbReference type="Pfam" id="PF10502">
    <property type="entry name" value="Peptidase_S26"/>
    <property type="match status" value="1"/>
</dbReference>
<reference evidence="9" key="2">
    <citation type="submission" date="2024-10" db="UniProtKB">
        <authorList>
            <consortium name="EnsemblProtists"/>
        </authorList>
    </citation>
    <scope>IDENTIFICATION</scope>
</reference>
<keyword evidence="3 6" id="KW-0645">Protease</keyword>
<dbReference type="GO" id="GO:0004252">
    <property type="term" value="F:serine-type endopeptidase activity"/>
    <property type="evidence" value="ECO:0007669"/>
    <property type="project" value="InterPro"/>
</dbReference>
<dbReference type="CDD" id="cd06530">
    <property type="entry name" value="S26_SPase_I"/>
    <property type="match status" value="1"/>
</dbReference>
<dbReference type="KEGG" id="ehx:EMIHUDRAFT_73180"/>
<feature type="region of interest" description="Disordered" evidence="7">
    <location>
        <begin position="324"/>
        <end position="345"/>
    </location>
</feature>
<dbReference type="GeneID" id="17273720"/>
<dbReference type="InterPro" id="IPR000223">
    <property type="entry name" value="Pept_S26A_signal_pept_1"/>
</dbReference>
<dbReference type="EC" id="3.4.21.-" evidence="6"/>
<dbReference type="InterPro" id="IPR019756">
    <property type="entry name" value="Pept_S26A_signal_pept_1_Ser-AS"/>
</dbReference>
<dbReference type="InterPro" id="IPR036286">
    <property type="entry name" value="LexA/Signal_pep-like_sf"/>
</dbReference>
<feature type="domain" description="Peptidase S26" evidence="8">
    <location>
        <begin position="102"/>
        <end position="255"/>
    </location>
</feature>
<evidence type="ECO:0000256" key="3">
    <source>
        <dbReference type="ARBA" id="ARBA00022670"/>
    </source>
</evidence>
<dbReference type="PaxDb" id="2903-EOD28174"/>
<reference evidence="10" key="1">
    <citation type="journal article" date="2013" name="Nature">
        <title>Pan genome of the phytoplankton Emiliania underpins its global distribution.</title>
        <authorList>
            <person name="Read B.A."/>
            <person name="Kegel J."/>
            <person name="Klute M.J."/>
            <person name="Kuo A."/>
            <person name="Lefebvre S.C."/>
            <person name="Maumus F."/>
            <person name="Mayer C."/>
            <person name="Miller J."/>
            <person name="Monier A."/>
            <person name="Salamov A."/>
            <person name="Young J."/>
            <person name="Aguilar M."/>
            <person name="Claverie J.M."/>
            <person name="Frickenhaus S."/>
            <person name="Gonzalez K."/>
            <person name="Herman E.K."/>
            <person name="Lin Y.C."/>
            <person name="Napier J."/>
            <person name="Ogata H."/>
            <person name="Sarno A.F."/>
            <person name="Shmutz J."/>
            <person name="Schroeder D."/>
            <person name="de Vargas C."/>
            <person name="Verret F."/>
            <person name="von Dassow P."/>
            <person name="Valentin K."/>
            <person name="Van de Peer Y."/>
            <person name="Wheeler G."/>
            <person name="Dacks J.B."/>
            <person name="Delwiche C.F."/>
            <person name="Dyhrman S.T."/>
            <person name="Glockner G."/>
            <person name="John U."/>
            <person name="Richards T."/>
            <person name="Worden A.Z."/>
            <person name="Zhang X."/>
            <person name="Grigoriev I.V."/>
            <person name="Allen A.E."/>
            <person name="Bidle K."/>
            <person name="Borodovsky M."/>
            <person name="Bowler C."/>
            <person name="Brownlee C."/>
            <person name="Cock J.M."/>
            <person name="Elias M."/>
            <person name="Gladyshev V.N."/>
            <person name="Groth M."/>
            <person name="Guda C."/>
            <person name="Hadaegh A."/>
            <person name="Iglesias-Rodriguez M.D."/>
            <person name="Jenkins J."/>
            <person name="Jones B.M."/>
            <person name="Lawson T."/>
            <person name="Leese F."/>
            <person name="Lindquist E."/>
            <person name="Lobanov A."/>
            <person name="Lomsadze A."/>
            <person name="Malik S.B."/>
            <person name="Marsh M.E."/>
            <person name="Mackinder L."/>
            <person name="Mock T."/>
            <person name="Mueller-Roeber B."/>
            <person name="Pagarete A."/>
            <person name="Parker M."/>
            <person name="Probert I."/>
            <person name="Quesneville H."/>
            <person name="Raines C."/>
            <person name="Rensing S.A."/>
            <person name="Riano-Pachon D.M."/>
            <person name="Richier S."/>
            <person name="Rokitta S."/>
            <person name="Shiraiwa Y."/>
            <person name="Soanes D.M."/>
            <person name="van der Giezen M."/>
            <person name="Wahlund T.M."/>
            <person name="Williams B."/>
            <person name="Wilson W."/>
            <person name="Wolfe G."/>
            <person name="Wurch L.L."/>
        </authorList>
    </citation>
    <scope>NUCLEOTIDE SEQUENCE</scope>
</reference>
<protein>
    <recommendedName>
        <fullName evidence="6">Mitochondrial inner membrane protease subunit</fullName>
        <ecNumber evidence="6">3.4.21.-</ecNumber>
    </recommendedName>
</protein>
<dbReference type="NCBIfam" id="TIGR02227">
    <property type="entry name" value="sigpep_I_bact"/>
    <property type="match status" value="1"/>
</dbReference>
<comment type="catalytic activity">
    <reaction evidence="1">
        <text>Cleavage of hydrophobic, N-terminal signal or leader sequences from secreted and periplasmic proteins.</text>
        <dbReference type="EC" id="3.4.21.89"/>
    </reaction>
</comment>
<keyword evidence="6" id="KW-1133">Transmembrane helix</keyword>
<dbReference type="PANTHER" id="PTHR43390">
    <property type="entry name" value="SIGNAL PEPTIDASE I"/>
    <property type="match status" value="1"/>
</dbReference>
<dbReference type="GO" id="GO:0006465">
    <property type="term" value="P:signal peptide processing"/>
    <property type="evidence" value="ECO:0007669"/>
    <property type="project" value="InterPro"/>
</dbReference>
<keyword evidence="10" id="KW-1185">Reference proteome</keyword>
<evidence type="ECO:0000259" key="8">
    <source>
        <dbReference type="Pfam" id="PF10502"/>
    </source>
</evidence>
<feature type="active site" evidence="5">
    <location>
        <position position="178"/>
    </location>
</feature>
<evidence type="ECO:0000256" key="5">
    <source>
        <dbReference type="PIRSR" id="PIRSR600223-1"/>
    </source>
</evidence>
<dbReference type="STRING" id="2903.R1F4P4"/>
<dbReference type="PROSITE" id="PS00501">
    <property type="entry name" value="SPASE_I_1"/>
    <property type="match status" value="1"/>
</dbReference>
<evidence type="ECO:0000256" key="7">
    <source>
        <dbReference type="SAM" id="MobiDB-lite"/>
    </source>
</evidence>
<dbReference type="InterPro" id="IPR019758">
    <property type="entry name" value="Pept_S26A_signal_pept_1_CS"/>
</dbReference>
<proteinExistence type="inferred from homology"/>
<dbReference type="HOGENOM" id="CLU_805204_0_0_1"/>
<organism evidence="9 10">
    <name type="scientific">Emiliania huxleyi (strain CCMP1516)</name>
    <dbReference type="NCBI Taxonomy" id="280463"/>
    <lineage>
        <taxon>Eukaryota</taxon>
        <taxon>Haptista</taxon>
        <taxon>Haptophyta</taxon>
        <taxon>Prymnesiophyceae</taxon>
        <taxon>Isochrysidales</taxon>
        <taxon>Noelaerhabdaceae</taxon>
        <taxon>Emiliania</taxon>
    </lineage>
</organism>
<accession>A0A0D3JXD9</accession>
<feature type="region of interest" description="Disordered" evidence="7">
    <location>
        <begin position="268"/>
        <end position="301"/>
    </location>
</feature>
<evidence type="ECO:0000256" key="4">
    <source>
        <dbReference type="ARBA" id="ARBA00022801"/>
    </source>
</evidence>
<evidence type="ECO:0000256" key="2">
    <source>
        <dbReference type="ARBA" id="ARBA00009370"/>
    </source>
</evidence>
<dbReference type="AlphaFoldDB" id="A0A0D3JXD9"/>
<dbReference type="EnsemblProtists" id="EOD28174">
    <property type="protein sequence ID" value="EOD28174"/>
    <property type="gene ID" value="EMIHUDRAFT_73180"/>
</dbReference>